<name>L5LC23_MYODS</name>
<dbReference type="PANTHER" id="PTHR19447">
    <property type="entry name" value="OOCYTE-EXPRESSED PROTEIN HOMOLOG-RELATED"/>
    <property type="match status" value="1"/>
</dbReference>
<keyword evidence="5" id="KW-0539">Nucleus</keyword>
<dbReference type="InterPro" id="IPR031952">
    <property type="entry name" value="MOEP19_KH-like"/>
</dbReference>
<dbReference type="PANTHER" id="PTHR19447:SF14">
    <property type="entry name" value="OOCYTE-EXPRESSED PROTEIN HOMOLOG"/>
    <property type="match status" value="1"/>
</dbReference>
<organism evidence="8 9">
    <name type="scientific">Myotis davidii</name>
    <name type="common">David's myotis</name>
    <dbReference type="NCBI Taxonomy" id="225400"/>
    <lineage>
        <taxon>Eukaryota</taxon>
        <taxon>Metazoa</taxon>
        <taxon>Chordata</taxon>
        <taxon>Craniata</taxon>
        <taxon>Vertebrata</taxon>
        <taxon>Euteleostomi</taxon>
        <taxon>Mammalia</taxon>
        <taxon>Eutheria</taxon>
        <taxon>Laurasiatheria</taxon>
        <taxon>Chiroptera</taxon>
        <taxon>Yangochiroptera</taxon>
        <taxon>Vespertilionidae</taxon>
        <taxon>Myotis</taxon>
    </lineage>
</organism>
<evidence type="ECO:0000256" key="1">
    <source>
        <dbReference type="ARBA" id="ARBA00004123"/>
    </source>
</evidence>
<evidence type="ECO:0000313" key="8">
    <source>
        <dbReference type="EMBL" id="ELK23894.1"/>
    </source>
</evidence>
<evidence type="ECO:0000256" key="6">
    <source>
        <dbReference type="SAM" id="MobiDB-lite"/>
    </source>
</evidence>
<evidence type="ECO:0000256" key="3">
    <source>
        <dbReference type="ARBA" id="ARBA00009081"/>
    </source>
</evidence>
<evidence type="ECO:0000256" key="4">
    <source>
        <dbReference type="ARBA" id="ARBA00022490"/>
    </source>
</evidence>
<feature type="domain" description="KH-like RNA-binding" evidence="7">
    <location>
        <begin position="123"/>
        <end position="180"/>
    </location>
</feature>
<dbReference type="InterPro" id="IPR036612">
    <property type="entry name" value="KH_dom_type_1_sf"/>
</dbReference>
<feature type="region of interest" description="Disordered" evidence="6">
    <location>
        <begin position="193"/>
        <end position="213"/>
    </location>
</feature>
<dbReference type="InterPro" id="IPR051778">
    <property type="entry name" value="KHDC1"/>
</dbReference>
<gene>
    <name evidence="8" type="ORF">MDA_GLEAN10020518</name>
</gene>
<dbReference type="Pfam" id="PF16005">
    <property type="entry name" value="MOEP19"/>
    <property type="match status" value="2"/>
</dbReference>
<evidence type="ECO:0000259" key="7">
    <source>
        <dbReference type="Pfam" id="PF16005"/>
    </source>
</evidence>
<proteinExistence type="inferred from homology"/>
<feature type="compositionally biased region" description="Polar residues" evidence="6">
    <location>
        <begin position="204"/>
        <end position="213"/>
    </location>
</feature>
<feature type="domain" description="KH-like RNA-binding" evidence="7">
    <location>
        <begin position="36"/>
        <end position="120"/>
    </location>
</feature>
<keyword evidence="9" id="KW-1185">Reference proteome</keyword>
<dbReference type="CDD" id="cd12795">
    <property type="entry name" value="FILIA_N_like"/>
    <property type="match status" value="1"/>
</dbReference>
<dbReference type="GO" id="GO:0003723">
    <property type="term" value="F:RNA binding"/>
    <property type="evidence" value="ECO:0007669"/>
    <property type="project" value="InterPro"/>
</dbReference>
<dbReference type="GO" id="GO:0005737">
    <property type="term" value="C:cytoplasm"/>
    <property type="evidence" value="ECO:0007669"/>
    <property type="project" value="UniProtKB-SubCell"/>
</dbReference>
<protein>
    <submittedName>
        <fullName evidence="8">Oocyte-expressed protein</fullName>
    </submittedName>
</protein>
<keyword evidence="4" id="KW-0963">Cytoplasm</keyword>
<dbReference type="eggNOG" id="ENOG502RU0M">
    <property type="taxonomic scope" value="Eukaryota"/>
</dbReference>
<accession>L5LC23</accession>
<dbReference type="Proteomes" id="UP000010556">
    <property type="component" value="Unassembled WGS sequence"/>
</dbReference>
<dbReference type="GO" id="GO:0035088">
    <property type="term" value="P:establishment or maintenance of apical/basal cell polarity"/>
    <property type="evidence" value="ECO:0007669"/>
    <property type="project" value="TreeGrafter"/>
</dbReference>
<evidence type="ECO:0000256" key="5">
    <source>
        <dbReference type="ARBA" id="ARBA00023242"/>
    </source>
</evidence>
<comment type="subcellular location">
    <subcellularLocation>
        <location evidence="2">Cytoplasm</location>
    </subcellularLocation>
    <subcellularLocation>
        <location evidence="1">Nucleus</location>
    </subcellularLocation>
</comment>
<reference evidence="9" key="1">
    <citation type="journal article" date="2013" name="Science">
        <title>Comparative analysis of bat genomes provides insight into the evolution of flight and immunity.</title>
        <authorList>
            <person name="Zhang G."/>
            <person name="Cowled C."/>
            <person name="Shi Z."/>
            <person name="Huang Z."/>
            <person name="Bishop-Lilly K.A."/>
            <person name="Fang X."/>
            <person name="Wynne J.W."/>
            <person name="Xiong Z."/>
            <person name="Baker M.L."/>
            <person name="Zhao W."/>
            <person name="Tachedjian M."/>
            <person name="Zhu Y."/>
            <person name="Zhou P."/>
            <person name="Jiang X."/>
            <person name="Ng J."/>
            <person name="Yang L."/>
            <person name="Wu L."/>
            <person name="Xiao J."/>
            <person name="Feng Y."/>
            <person name="Chen Y."/>
            <person name="Sun X."/>
            <person name="Zhang Y."/>
            <person name="Marsh G.A."/>
            <person name="Crameri G."/>
            <person name="Broder C.C."/>
            <person name="Frey K.G."/>
            <person name="Wang L.F."/>
            <person name="Wang J."/>
        </authorList>
    </citation>
    <scope>NUCLEOTIDE SEQUENCE [LARGE SCALE GENOMIC DNA]</scope>
</reference>
<dbReference type="GO" id="GO:0009880">
    <property type="term" value="P:embryonic pattern specification"/>
    <property type="evidence" value="ECO:0007669"/>
    <property type="project" value="TreeGrafter"/>
</dbReference>
<dbReference type="GO" id="GO:0005634">
    <property type="term" value="C:nucleus"/>
    <property type="evidence" value="ECO:0007669"/>
    <property type="project" value="UniProtKB-SubCell"/>
</dbReference>
<evidence type="ECO:0000313" key="9">
    <source>
        <dbReference type="Proteomes" id="UP000010556"/>
    </source>
</evidence>
<dbReference type="Gene3D" id="3.30.1370.10">
    <property type="entry name" value="K Homology domain, type 1"/>
    <property type="match status" value="2"/>
</dbReference>
<sequence>MVDQPGAVVQEDPWMSAQALDRLLKMPLPLPRIRTRLWWFPALELRDPLVFYLEACLADPIFGKNGAMIPEIEWMNQVLLTVEKVNSGSLIEITVFGQPRVQNRVRSVLLSLAARHRENRARGKNGAMIPEIEWMNQVLLTVEKVNSGSLIEITVLGQPRVQNRVRSVLLSLAARHRENRARDKKIKQLEKFLKAHGSPPPTPQSAQARSPVA</sequence>
<dbReference type="EMBL" id="KB113176">
    <property type="protein sequence ID" value="ELK23894.1"/>
    <property type="molecule type" value="Genomic_DNA"/>
</dbReference>
<dbReference type="AlphaFoldDB" id="L5LC23"/>
<comment type="similarity">
    <text evidence="3">Belongs to the KHDC1 family.</text>
</comment>
<evidence type="ECO:0000256" key="2">
    <source>
        <dbReference type="ARBA" id="ARBA00004496"/>
    </source>
</evidence>
<dbReference type="GO" id="GO:0032991">
    <property type="term" value="C:protein-containing complex"/>
    <property type="evidence" value="ECO:0007669"/>
    <property type="project" value="TreeGrafter"/>
</dbReference>